<evidence type="ECO:0000256" key="1">
    <source>
        <dbReference type="ARBA" id="ARBA00023125"/>
    </source>
</evidence>
<evidence type="ECO:0000313" key="6">
    <source>
        <dbReference type="Proteomes" id="UP000226429"/>
    </source>
</evidence>
<keyword evidence="6" id="KW-1185">Reference proteome</keyword>
<dbReference type="GO" id="GO:0006303">
    <property type="term" value="P:double-strand break repair via nonhomologous end joining"/>
    <property type="evidence" value="ECO:0007669"/>
    <property type="project" value="UniProtKB-UniRule"/>
</dbReference>
<evidence type="ECO:0000313" key="5">
    <source>
        <dbReference type="EMBL" id="RDH39830.1"/>
    </source>
</evidence>
<evidence type="ECO:0000256" key="3">
    <source>
        <dbReference type="SAM" id="Phobius"/>
    </source>
</evidence>
<keyword evidence="2" id="KW-0233">DNA recombination</keyword>
<gene>
    <name evidence="2" type="primary">ku</name>
    <name evidence="5" type="ORF">CFE62_006960</name>
</gene>
<accession>A0A370CGU7</accession>
<dbReference type="Pfam" id="PF02735">
    <property type="entry name" value="Ku"/>
    <property type="match status" value="1"/>
</dbReference>
<sequence length="271" mass="31533">MARPIWKGYITFGLINIPVILYPAEKKFDIQFKLIDSRDKARVRYVRINEHTGEEVAWSDVAKAYEYDDDNYLLLKQSDVEAISGIHSKTIDIASFVDRNSIDNMVFEKPYYLVPDKKEAKAYVLLREILKKTNKVGIAKIIIHTREYLAALTPHKNALILNLLRYHQELRASSEFKLPTSNLKSYKISSKELDIAKQLVDGMTGKWNPKDYHDVFRETLAKWAAKQIQPKKVFNKKINAITKRVNIIDFVDLLKKSIKKNKQKLSKKHIK</sequence>
<evidence type="ECO:0000256" key="2">
    <source>
        <dbReference type="HAMAP-Rule" id="MF_01875"/>
    </source>
</evidence>
<feature type="transmembrane region" description="Helical" evidence="3">
    <location>
        <begin position="6"/>
        <end position="24"/>
    </location>
</feature>
<dbReference type="FunFam" id="2.40.290.10:FF:000004">
    <property type="entry name" value="Non-homologous end joining protein Ku"/>
    <property type="match status" value="1"/>
</dbReference>
<reference evidence="5 6" key="2">
    <citation type="journal article" date="2018" name="J. Invertebr. Pathol.">
        <title>'Candidatus Aquirickettsiella gammari' (Gammaproteobacteria: Legionellales: Coxiellaceae): A bacterial pathogen of the freshwater crustacean Gammarus fossarum (Malacostraca: Amphipoda).</title>
        <authorList>
            <person name="Bojko J."/>
            <person name="Dunn A.M."/>
            <person name="Stebbing P.D."/>
            <person name="van Aerle R."/>
            <person name="Bacela-Spychalska K."/>
            <person name="Bean T.P."/>
            <person name="Urrutia A."/>
            <person name="Stentiford G.D."/>
        </authorList>
    </citation>
    <scope>NUCLEOTIDE SEQUENCE [LARGE SCALE GENOMIC DNA]</scope>
    <source>
        <strain evidence="5">RA15029</strain>
    </source>
</reference>
<dbReference type="GO" id="GO:0006310">
    <property type="term" value="P:DNA recombination"/>
    <property type="evidence" value="ECO:0007669"/>
    <property type="project" value="UniProtKB-KW"/>
</dbReference>
<comment type="similarity">
    <text evidence="2">Belongs to the prokaryotic Ku family.</text>
</comment>
<dbReference type="AlphaFoldDB" id="A0A370CGU7"/>
<keyword evidence="1 2" id="KW-0238">DNA-binding</keyword>
<keyword evidence="3" id="KW-1133">Transmembrane helix</keyword>
<dbReference type="CDD" id="cd00789">
    <property type="entry name" value="KU_like"/>
    <property type="match status" value="1"/>
</dbReference>
<evidence type="ECO:0000259" key="4">
    <source>
        <dbReference type="SMART" id="SM00559"/>
    </source>
</evidence>
<comment type="caution">
    <text evidence="5">The sequence shown here is derived from an EMBL/GenBank/DDBJ whole genome shotgun (WGS) entry which is preliminary data.</text>
</comment>
<proteinExistence type="inferred from homology"/>
<dbReference type="InterPro" id="IPR006164">
    <property type="entry name" value="DNA_bd_Ku70/Ku80"/>
</dbReference>
<organism evidence="5 6">
    <name type="scientific">Candidatus Aquirickettsiella gammari</name>
    <dbReference type="NCBI Taxonomy" id="2016198"/>
    <lineage>
        <taxon>Bacteria</taxon>
        <taxon>Pseudomonadati</taxon>
        <taxon>Pseudomonadota</taxon>
        <taxon>Gammaproteobacteria</taxon>
        <taxon>Legionellales</taxon>
        <taxon>Coxiellaceae</taxon>
        <taxon>Candidatus Aquirickettsiella</taxon>
    </lineage>
</organism>
<dbReference type="PIRSF" id="PIRSF006493">
    <property type="entry name" value="Prok_Ku"/>
    <property type="match status" value="1"/>
</dbReference>
<protein>
    <recommendedName>
        <fullName evidence="2">Non-homologous end joining protein Ku</fullName>
    </recommendedName>
</protein>
<comment type="function">
    <text evidence="2">With LigD forms a non-homologous end joining (NHEJ) DNA repair enzyme, which repairs dsDNA breaks with reduced fidelity. Binds linear dsDNA with 5'- and 3'- overhangs but not closed circular dsDNA nor ssDNA. Recruits and stimulates the ligase activity of LigD.</text>
</comment>
<dbReference type="SMART" id="SM00559">
    <property type="entry name" value="Ku78"/>
    <property type="match status" value="1"/>
</dbReference>
<dbReference type="InterPro" id="IPR016194">
    <property type="entry name" value="SPOC-like_C_dom_sf"/>
</dbReference>
<reference evidence="5 6" key="1">
    <citation type="journal article" date="2017" name="Int. J. Syst. Evol. Microbiol.">
        <title>Aquarickettsiella crustaci n. gen. n. sp. (Gammaproteobacteria: Legionellales: Coxiellaceae); a bacterial pathogen of the freshwater crustacean: Gammarus fossarum (Malacostraca: Amphipoda).</title>
        <authorList>
            <person name="Bojko J."/>
            <person name="Dunn A.M."/>
            <person name="Stebbing P.D."/>
            <person name="Van Aerle R."/>
            <person name="Bacela-Spychalska K."/>
            <person name="Bean T.P."/>
            <person name="Stentiford G.D."/>
        </authorList>
    </citation>
    <scope>NUCLEOTIDE SEQUENCE [LARGE SCALE GENOMIC DNA]</scope>
    <source>
        <strain evidence="5">RA15029</strain>
    </source>
</reference>
<dbReference type="HAMAP" id="MF_01875">
    <property type="entry name" value="Prokaryotic_Ku"/>
    <property type="match status" value="1"/>
</dbReference>
<dbReference type="Gene3D" id="2.40.290.10">
    <property type="match status" value="1"/>
</dbReference>
<dbReference type="Proteomes" id="UP000226429">
    <property type="component" value="Unassembled WGS sequence"/>
</dbReference>
<feature type="domain" description="Ku" evidence="4">
    <location>
        <begin position="53"/>
        <end position="181"/>
    </location>
</feature>
<dbReference type="InterPro" id="IPR009187">
    <property type="entry name" value="Prok_Ku"/>
</dbReference>
<dbReference type="EMBL" id="NMOS02000035">
    <property type="protein sequence ID" value="RDH39830.1"/>
    <property type="molecule type" value="Genomic_DNA"/>
</dbReference>
<keyword evidence="3" id="KW-0812">Transmembrane</keyword>
<comment type="subunit">
    <text evidence="2">Homodimer. Interacts with LigD.</text>
</comment>
<dbReference type="NCBIfam" id="TIGR02772">
    <property type="entry name" value="Ku_bact"/>
    <property type="match status" value="1"/>
</dbReference>
<dbReference type="SUPFAM" id="SSF100939">
    <property type="entry name" value="SPOC domain-like"/>
    <property type="match status" value="1"/>
</dbReference>
<name>A0A370CGU7_9COXI</name>
<keyword evidence="3" id="KW-0472">Membrane</keyword>
<keyword evidence="2" id="KW-0227">DNA damage</keyword>
<dbReference type="PANTHER" id="PTHR41251:SF1">
    <property type="entry name" value="NON-HOMOLOGOUS END JOINING PROTEIN KU"/>
    <property type="match status" value="1"/>
</dbReference>
<dbReference type="GO" id="GO:0003690">
    <property type="term" value="F:double-stranded DNA binding"/>
    <property type="evidence" value="ECO:0007669"/>
    <property type="project" value="UniProtKB-UniRule"/>
</dbReference>
<keyword evidence="2" id="KW-0234">DNA repair</keyword>
<dbReference type="PANTHER" id="PTHR41251">
    <property type="entry name" value="NON-HOMOLOGOUS END JOINING PROTEIN KU"/>
    <property type="match status" value="1"/>
</dbReference>